<feature type="compositionally biased region" description="Acidic residues" evidence="1">
    <location>
        <begin position="273"/>
        <end position="294"/>
    </location>
</feature>
<dbReference type="RefSeq" id="XP_046049580.1">
    <property type="nucleotide sequence ID" value="XM_046201176.1"/>
</dbReference>
<dbReference type="GeneID" id="70231130"/>
<comment type="caution">
    <text evidence="2">The sequence shown here is derived from an EMBL/GenBank/DDBJ whole genome shotgun (WGS) entry which is preliminary data.</text>
</comment>
<protein>
    <recommendedName>
        <fullName evidence="4">Transcription factor Iwr1 domain-containing protein</fullName>
    </recommendedName>
</protein>
<evidence type="ECO:0000313" key="2">
    <source>
        <dbReference type="EMBL" id="KAH7250261.1"/>
    </source>
</evidence>
<dbReference type="EMBL" id="JAGMUX010000008">
    <property type="protein sequence ID" value="KAH7250261.1"/>
    <property type="molecule type" value="Genomic_DNA"/>
</dbReference>
<feature type="region of interest" description="Disordered" evidence="1">
    <location>
        <begin position="1"/>
        <end position="26"/>
    </location>
</feature>
<feature type="compositionally biased region" description="Basic and acidic residues" evidence="1">
    <location>
        <begin position="40"/>
        <end position="51"/>
    </location>
</feature>
<reference evidence="2" key="1">
    <citation type="journal article" date="2021" name="Nat. Commun.">
        <title>Genetic determinants of endophytism in the Arabidopsis root mycobiome.</title>
        <authorList>
            <person name="Mesny F."/>
            <person name="Miyauchi S."/>
            <person name="Thiergart T."/>
            <person name="Pickel B."/>
            <person name="Atanasova L."/>
            <person name="Karlsson M."/>
            <person name="Huettel B."/>
            <person name="Barry K.W."/>
            <person name="Haridas S."/>
            <person name="Chen C."/>
            <person name="Bauer D."/>
            <person name="Andreopoulos W."/>
            <person name="Pangilinan J."/>
            <person name="LaButti K."/>
            <person name="Riley R."/>
            <person name="Lipzen A."/>
            <person name="Clum A."/>
            <person name="Drula E."/>
            <person name="Henrissat B."/>
            <person name="Kohler A."/>
            <person name="Grigoriev I.V."/>
            <person name="Martin F.M."/>
            <person name="Hacquard S."/>
        </authorList>
    </citation>
    <scope>NUCLEOTIDE SEQUENCE</scope>
    <source>
        <strain evidence="2">MPI-CAGE-AT-0023</strain>
    </source>
</reference>
<organism evidence="2 3">
    <name type="scientific">Fusarium redolens</name>
    <dbReference type="NCBI Taxonomy" id="48865"/>
    <lineage>
        <taxon>Eukaryota</taxon>
        <taxon>Fungi</taxon>
        <taxon>Dikarya</taxon>
        <taxon>Ascomycota</taxon>
        <taxon>Pezizomycotina</taxon>
        <taxon>Sordariomycetes</taxon>
        <taxon>Hypocreomycetidae</taxon>
        <taxon>Hypocreales</taxon>
        <taxon>Nectriaceae</taxon>
        <taxon>Fusarium</taxon>
        <taxon>Fusarium redolens species complex</taxon>
    </lineage>
</organism>
<gene>
    <name evidence="2" type="ORF">BKA55DRAFT_728360</name>
</gene>
<name>A0A9P9H3B5_FUSRE</name>
<dbReference type="OrthoDB" id="5090201at2759"/>
<evidence type="ECO:0000256" key="1">
    <source>
        <dbReference type="SAM" id="MobiDB-lite"/>
    </source>
</evidence>
<sequence length="414" mass="46631">MAVPSITVSSPKTTSESPTTRAAKSPIEWDHYYSSPRFSENRDIEMHRPEDYENDGIYDAEDDNLDENFVYGRLSPVPAPRQRTRTLSDINGYLPGYRFVGNRDVEMGEADVEYESSFHEFTFEHPFRHVDEFEGFSGCWGDREYEADVSEAGYDAEDEESGADVSSEDDDGSEDDDTYRDVPEFSVCDSPAGFQGNDSGYYASTDYEEPADDLSGYDPEVSSLGNAAGHYSSGRGDNDMAVEEAVYTIPRILSDMQDTNWGPRKRRFDEYEEVEIEEDGFEEGEFEEGEFDDVQLEKPKREVGDDDSTPSDDEMCMEHMLDCGVCSDLYFNSTDAPQDDEYALEDYAPQDNDVEFEEFPRMLQAIPELDEPNSSLPYGYADHAPGDTYVDGGFGVEDDFYPDEAGPVVDDEGC</sequence>
<dbReference type="Proteomes" id="UP000720189">
    <property type="component" value="Unassembled WGS sequence"/>
</dbReference>
<feature type="compositionally biased region" description="Acidic residues" evidence="1">
    <location>
        <begin position="152"/>
        <end position="178"/>
    </location>
</feature>
<feature type="region of interest" description="Disordered" evidence="1">
    <location>
        <begin position="40"/>
        <end position="60"/>
    </location>
</feature>
<proteinExistence type="predicted"/>
<feature type="compositionally biased region" description="Low complexity" evidence="1">
    <location>
        <begin position="7"/>
        <end position="20"/>
    </location>
</feature>
<dbReference type="AlphaFoldDB" id="A0A9P9H3B5"/>
<feature type="region of interest" description="Disordered" evidence="1">
    <location>
        <begin position="273"/>
        <end position="315"/>
    </location>
</feature>
<feature type="region of interest" description="Disordered" evidence="1">
    <location>
        <begin position="152"/>
        <end position="237"/>
    </location>
</feature>
<feature type="compositionally biased region" description="Acidic residues" evidence="1">
    <location>
        <begin position="304"/>
        <end position="315"/>
    </location>
</feature>
<evidence type="ECO:0008006" key="4">
    <source>
        <dbReference type="Google" id="ProtNLM"/>
    </source>
</evidence>
<accession>A0A9P9H3B5</accession>
<evidence type="ECO:0000313" key="3">
    <source>
        <dbReference type="Proteomes" id="UP000720189"/>
    </source>
</evidence>
<keyword evidence="3" id="KW-1185">Reference proteome</keyword>